<dbReference type="Gene3D" id="3.40.50.1000">
    <property type="entry name" value="HAD superfamily/HAD-like"/>
    <property type="match status" value="1"/>
</dbReference>
<dbReference type="NCBIfam" id="TIGR01484">
    <property type="entry name" value="HAD-SF-IIB"/>
    <property type="match status" value="1"/>
</dbReference>
<keyword evidence="1" id="KW-0378">Hydrolase</keyword>
<dbReference type="Proteomes" id="UP000886724">
    <property type="component" value="Unassembled WGS sequence"/>
</dbReference>
<reference evidence="1" key="1">
    <citation type="journal article" date="2021" name="PeerJ">
        <title>Extensive microbial diversity within the chicken gut microbiome revealed by metagenomics and culture.</title>
        <authorList>
            <person name="Gilroy R."/>
            <person name="Ravi A."/>
            <person name="Getino M."/>
            <person name="Pursley I."/>
            <person name="Horton D.L."/>
            <person name="Alikhan N.F."/>
            <person name="Baker D."/>
            <person name="Gharbi K."/>
            <person name="Hall N."/>
            <person name="Watson M."/>
            <person name="Adriaenssens E.M."/>
            <person name="Foster-Nyarko E."/>
            <person name="Jarju S."/>
            <person name="Secka A."/>
            <person name="Antonio M."/>
            <person name="Oren A."/>
            <person name="Chaudhuri R.R."/>
            <person name="La Ragione R."/>
            <person name="Hildebrand F."/>
            <person name="Pallen M.J."/>
        </authorList>
    </citation>
    <scope>NUCLEOTIDE SEQUENCE</scope>
    <source>
        <strain evidence="1">ChiGjej1B1-14440</strain>
    </source>
</reference>
<dbReference type="GO" id="GO:0016791">
    <property type="term" value="F:phosphatase activity"/>
    <property type="evidence" value="ECO:0007669"/>
    <property type="project" value="TreeGrafter"/>
</dbReference>
<gene>
    <name evidence="1" type="ORF">H9980_06370</name>
</gene>
<dbReference type="SUPFAM" id="SSF56784">
    <property type="entry name" value="HAD-like"/>
    <property type="match status" value="1"/>
</dbReference>
<protein>
    <submittedName>
        <fullName evidence="1">HAD family hydrolase</fullName>
    </submittedName>
</protein>
<dbReference type="InterPro" id="IPR006379">
    <property type="entry name" value="HAD-SF_hydro_IIB"/>
</dbReference>
<dbReference type="InterPro" id="IPR000150">
    <property type="entry name" value="Cof"/>
</dbReference>
<dbReference type="PANTHER" id="PTHR10000:SF25">
    <property type="entry name" value="PHOSPHATASE YKRA-RELATED"/>
    <property type="match status" value="1"/>
</dbReference>
<dbReference type="Pfam" id="PF08282">
    <property type="entry name" value="Hydrolase_3"/>
    <property type="match status" value="1"/>
</dbReference>
<dbReference type="PROSITE" id="PS01229">
    <property type="entry name" value="COF_2"/>
    <property type="match status" value="1"/>
</dbReference>
<dbReference type="SFLD" id="SFLDG01140">
    <property type="entry name" value="C2.B:_Phosphomannomutase_and_P"/>
    <property type="match status" value="1"/>
</dbReference>
<dbReference type="InterPro" id="IPR036412">
    <property type="entry name" value="HAD-like_sf"/>
</dbReference>
<comment type="caution">
    <text evidence="1">The sequence shown here is derived from an EMBL/GenBank/DDBJ whole genome shotgun (WGS) entry which is preliminary data.</text>
</comment>
<dbReference type="Gene3D" id="3.30.1240.10">
    <property type="match status" value="1"/>
</dbReference>
<dbReference type="GO" id="GO:0000287">
    <property type="term" value="F:magnesium ion binding"/>
    <property type="evidence" value="ECO:0007669"/>
    <property type="project" value="TreeGrafter"/>
</dbReference>
<name>A0A9D1XLK5_9FIRM</name>
<dbReference type="NCBIfam" id="TIGR00099">
    <property type="entry name" value="Cof-subfamily"/>
    <property type="match status" value="1"/>
</dbReference>
<dbReference type="AlphaFoldDB" id="A0A9D1XLK5"/>
<evidence type="ECO:0000313" key="1">
    <source>
        <dbReference type="EMBL" id="HIX81579.1"/>
    </source>
</evidence>
<dbReference type="InterPro" id="IPR023214">
    <property type="entry name" value="HAD_sf"/>
</dbReference>
<proteinExistence type="predicted"/>
<evidence type="ECO:0000313" key="2">
    <source>
        <dbReference type="Proteomes" id="UP000886724"/>
    </source>
</evidence>
<dbReference type="GO" id="GO:0005829">
    <property type="term" value="C:cytosol"/>
    <property type="evidence" value="ECO:0007669"/>
    <property type="project" value="TreeGrafter"/>
</dbReference>
<sequence>MTKVLFFDIDGTLTETHAGVPEMPAGLQRKMRELQQQGNLLFIASGRPYAFISKTISDFGFDGMVLANGAHVELNGEFIYQQPTNLQKTINLIKHLDEKGYEYIIETSRGSYLNPEFKVLEEFFISCDINEDYLITDFNKDDVIDQCLKIEVNVPADKMDEIEYIIKDDFNYDKHGTENAFEIYSNVISKATGVQKVLEYLNLNHQDSYAFGDGLNDLEMIQLVGTGVAMGNAVPELKEVSDLVCDTIQNNGLEKVLVELFG</sequence>
<accession>A0A9D1XLK5</accession>
<dbReference type="SFLD" id="SFLDS00003">
    <property type="entry name" value="Haloacid_Dehalogenase"/>
    <property type="match status" value="1"/>
</dbReference>
<dbReference type="PANTHER" id="PTHR10000">
    <property type="entry name" value="PHOSPHOSERINE PHOSPHATASE"/>
    <property type="match status" value="1"/>
</dbReference>
<dbReference type="EMBL" id="DXET01000140">
    <property type="protein sequence ID" value="HIX81579.1"/>
    <property type="molecule type" value="Genomic_DNA"/>
</dbReference>
<organism evidence="1 2">
    <name type="scientific">Candidatus Erysipelatoclostridium merdavium</name>
    <dbReference type="NCBI Taxonomy" id="2838566"/>
    <lineage>
        <taxon>Bacteria</taxon>
        <taxon>Bacillati</taxon>
        <taxon>Bacillota</taxon>
        <taxon>Erysipelotrichia</taxon>
        <taxon>Erysipelotrichales</taxon>
        <taxon>Erysipelotrichales incertae sedis</taxon>
    </lineage>
</organism>
<reference evidence="1" key="2">
    <citation type="submission" date="2021-04" db="EMBL/GenBank/DDBJ databases">
        <authorList>
            <person name="Gilroy R."/>
        </authorList>
    </citation>
    <scope>NUCLEOTIDE SEQUENCE</scope>
    <source>
        <strain evidence="1">ChiGjej1B1-14440</strain>
    </source>
</reference>